<dbReference type="RefSeq" id="WP_088525792.1">
    <property type="nucleotide sequence ID" value="NZ_NGUP01000003.1"/>
</dbReference>
<evidence type="ECO:0000313" key="2">
    <source>
        <dbReference type="Proteomes" id="UP000197528"/>
    </source>
</evidence>
<name>A0A254PY57_9BURK</name>
<accession>A0A254PY57</accession>
<gene>
    <name evidence="1" type="ORF">CBI31_07800</name>
</gene>
<evidence type="ECO:0000313" key="1">
    <source>
        <dbReference type="EMBL" id="OWS70206.1"/>
    </source>
</evidence>
<sequence length="307" mass="36114">MNKIQEFIKKLSFRLSANESYLLYQNQLFSKHAITVKHDRIQFIRRWITFPFKLNTQELHGEEFYLLLIHTNNIAHFFHDVFFPFYVEWRKNKKRVCVSIKGDHFQRDFLESVIDPQDLIFLDYNTAYSFSNLIITPEGRDLKIYPEYLNICREIKNTCFTKHHIVEARNKNLIYGRNELSRKNLLDIDQQFLQANNIEQVFLSKLSFRDYLDTLAKAETFTYMVGAGVFNLLFLDSSVRVLEINPYRNNSWAQMFGLSNLCQFNVVISNNLANSSAATQDEAILDSHVYFDNQIEAAIKSLVTGNN</sequence>
<protein>
    <recommendedName>
        <fullName evidence="3">Glycosyltransferase family 61 protein</fullName>
    </recommendedName>
</protein>
<comment type="caution">
    <text evidence="1">The sequence shown here is derived from an EMBL/GenBank/DDBJ whole genome shotgun (WGS) entry which is preliminary data.</text>
</comment>
<organism evidence="1 2">
    <name type="scientific">Polynucleobacter campilacus</name>
    <dbReference type="NCBI Taxonomy" id="1743163"/>
    <lineage>
        <taxon>Bacteria</taxon>
        <taxon>Pseudomonadati</taxon>
        <taxon>Pseudomonadota</taxon>
        <taxon>Betaproteobacteria</taxon>
        <taxon>Burkholderiales</taxon>
        <taxon>Burkholderiaceae</taxon>
        <taxon>Polynucleobacter</taxon>
    </lineage>
</organism>
<dbReference type="EMBL" id="NGUP01000003">
    <property type="protein sequence ID" value="OWS70206.1"/>
    <property type="molecule type" value="Genomic_DNA"/>
</dbReference>
<dbReference type="Proteomes" id="UP000197528">
    <property type="component" value="Unassembled WGS sequence"/>
</dbReference>
<dbReference type="AlphaFoldDB" id="A0A254PY57"/>
<proteinExistence type="predicted"/>
<reference evidence="1 2" key="1">
    <citation type="submission" date="2017-05" db="EMBL/GenBank/DDBJ databases">
        <title>Genome of Polynucleobacter sp. MWH-Feld-100.</title>
        <authorList>
            <person name="Hahn M.W."/>
        </authorList>
    </citation>
    <scope>NUCLEOTIDE SEQUENCE [LARGE SCALE GENOMIC DNA]</scope>
    <source>
        <strain evidence="1 2">MWH-Feld-100</strain>
    </source>
</reference>
<keyword evidence="2" id="KW-1185">Reference proteome</keyword>
<evidence type="ECO:0008006" key="3">
    <source>
        <dbReference type="Google" id="ProtNLM"/>
    </source>
</evidence>
<dbReference type="OrthoDB" id="9126734at2"/>